<evidence type="ECO:0000256" key="9">
    <source>
        <dbReference type="ARBA" id="ARBA00022777"/>
    </source>
</evidence>
<proteinExistence type="inferred from homology"/>
<dbReference type="OrthoDB" id="4161186at2759"/>
<keyword evidence="8" id="KW-0547">Nucleotide-binding</keyword>
<dbReference type="Pfam" id="PF20516">
    <property type="entry name" value="PDDEXK_12"/>
    <property type="match status" value="1"/>
</dbReference>
<name>A0A5N5WFQ3_9EURO</name>
<evidence type="ECO:0000313" key="16">
    <source>
        <dbReference type="EMBL" id="KAB8067053.1"/>
    </source>
</evidence>
<dbReference type="GO" id="GO:0005524">
    <property type="term" value="F:ATP binding"/>
    <property type="evidence" value="ECO:0007669"/>
    <property type="project" value="UniProtKB-KW"/>
</dbReference>
<keyword evidence="6" id="KW-0808">Transferase</keyword>
<evidence type="ECO:0000259" key="14">
    <source>
        <dbReference type="Pfam" id="PF01326"/>
    </source>
</evidence>
<dbReference type="PANTHER" id="PTHR43030">
    <property type="entry name" value="PHOSPHOENOLPYRUVATE SYNTHASE"/>
    <property type="match status" value="1"/>
</dbReference>
<dbReference type="Proteomes" id="UP000326565">
    <property type="component" value="Unassembled WGS sequence"/>
</dbReference>
<sequence length="175" mass="19647">MQHHWWFVATALNQSGKAQTFERLLLGETESILGIYKLFISLQKLVDWTRDQYWAAFQTSAFEYSTGWLRLRRGHQSPAWIRGHLACGIRANGIRESNARLISVWQDGQARFAETGETIQKHFSLSSWPTDLGDVIRAAYGKLAMRTGVSSVSVAMRSNAAAEDLPDLGFAGELD</sequence>
<dbReference type="InterPro" id="IPR002192">
    <property type="entry name" value="PPDK_AMP/ATP-bd"/>
</dbReference>
<dbReference type="EC" id="2.7.9.2" evidence="5"/>
<evidence type="ECO:0000256" key="3">
    <source>
        <dbReference type="ARBA" id="ARBA00004742"/>
    </source>
</evidence>
<evidence type="ECO:0000256" key="6">
    <source>
        <dbReference type="ARBA" id="ARBA00022679"/>
    </source>
</evidence>
<keyword evidence="9" id="KW-0418">Kinase</keyword>
<dbReference type="SUPFAM" id="SSF56059">
    <property type="entry name" value="Glutathione synthetase ATP-binding domain-like"/>
    <property type="match status" value="1"/>
</dbReference>
<dbReference type="InterPro" id="IPR046797">
    <property type="entry name" value="PDDEXK_12"/>
</dbReference>
<evidence type="ECO:0000256" key="7">
    <source>
        <dbReference type="ARBA" id="ARBA00022723"/>
    </source>
</evidence>
<dbReference type="InterPro" id="IPR013815">
    <property type="entry name" value="ATP_grasp_subdomain_1"/>
</dbReference>
<comment type="function">
    <text evidence="2">Catalyzes the phosphorylation of pyruvate to phosphoenolpyruvate.</text>
</comment>
<reference evidence="16 17" key="1">
    <citation type="submission" date="2019-04" db="EMBL/GenBank/DDBJ databases">
        <title>Friends and foes A comparative genomics study of 23 Aspergillus species from section Flavi.</title>
        <authorList>
            <consortium name="DOE Joint Genome Institute"/>
            <person name="Kjaerbolling I."/>
            <person name="Vesth T."/>
            <person name="Frisvad J.C."/>
            <person name="Nybo J.L."/>
            <person name="Theobald S."/>
            <person name="Kildgaard S."/>
            <person name="Isbrandt T."/>
            <person name="Kuo A."/>
            <person name="Sato A."/>
            <person name="Lyhne E.K."/>
            <person name="Kogle M.E."/>
            <person name="Wiebenga A."/>
            <person name="Kun R.S."/>
            <person name="Lubbers R.J."/>
            <person name="Makela M.R."/>
            <person name="Barry K."/>
            <person name="Chovatia M."/>
            <person name="Clum A."/>
            <person name="Daum C."/>
            <person name="Haridas S."/>
            <person name="He G."/>
            <person name="LaButti K."/>
            <person name="Lipzen A."/>
            <person name="Mondo S."/>
            <person name="Riley R."/>
            <person name="Salamov A."/>
            <person name="Simmons B.A."/>
            <person name="Magnuson J.K."/>
            <person name="Henrissat B."/>
            <person name="Mortensen U.H."/>
            <person name="Larsen T.O."/>
            <person name="Devries R.P."/>
            <person name="Grigoriev I.V."/>
            <person name="Machida M."/>
            <person name="Baker S.E."/>
            <person name="Andersen M.R."/>
        </authorList>
    </citation>
    <scope>NUCLEOTIDE SEQUENCE [LARGE SCALE GENOMIC DNA]</scope>
    <source>
        <strain evidence="16 17">CBS 151.66</strain>
    </source>
</reference>
<dbReference type="PANTHER" id="PTHR43030:SF1">
    <property type="entry name" value="PHOSPHOENOLPYRUVATE SYNTHASE"/>
    <property type="match status" value="1"/>
</dbReference>
<evidence type="ECO:0000256" key="13">
    <source>
        <dbReference type="ARBA" id="ARBA00047700"/>
    </source>
</evidence>
<comment type="cofactor">
    <cofactor evidence="1">
        <name>Mg(2+)</name>
        <dbReference type="ChEBI" id="CHEBI:18420"/>
    </cofactor>
</comment>
<feature type="domain" description="PD-(D/E)XK nuclease-like" evidence="15">
    <location>
        <begin position="2"/>
        <end position="54"/>
    </location>
</feature>
<dbReference type="GO" id="GO:0046872">
    <property type="term" value="F:metal ion binding"/>
    <property type="evidence" value="ECO:0007669"/>
    <property type="project" value="UniProtKB-KW"/>
</dbReference>
<evidence type="ECO:0000313" key="17">
    <source>
        <dbReference type="Proteomes" id="UP000326565"/>
    </source>
</evidence>
<dbReference type="Pfam" id="PF01326">
    <property type="entry name" value="PPDK_N"/>
    <property type="match status" value="1"/>
</dbReference>
<evidence type="ECO:0000256" key="1">
    <source>
        <dbReference type="ARBA" id="ARBA00001946"/>
    </source>
</evidence>
<dbReference type="AlphaFoldDB" id="A0A5N5WFQ3"/>
<dbReference type="GO" id="GO:0008986">
    <property type="term" value="F:pyruvate, water dikinase activity"/>
    <property type="evidence" value="ECO:0007669"/>
    <property type="project" value="UniProtKB-EC"/>
</dbReference>
<evidence type="ECO:0000256" key="4">
    <source>
        <dbReference type="ARBA" id="ARBA00007837"/>
    </source>
</evidence>
<comment type="similarity">
    <text evidence="4">Belongs to the PEP-utilizing enzyme family.</text>
</comment>
<organism evidence="16 17">
    <name type="scientific">Aspergillus leporis</name>
    <dbReference type="NCBI Taxonomy" id="41062"/>
    <lineage>
        <taxon>Eukaryota</taxon>
        <taxon>Fungi</taxon>
        <taxon>Dikarya</taxon>
        <taxon>Ascomycota</taxon>
        <taxon>Pezizomycotina</taxon>
        <taxon>Eurotiomycetes</taxon>
        <taxon>Eurotiomycetidae</taxon>
        <taxon>Eurotiales</taxon>
        <taxon>Aspergillaceae</taxon>
        <taxon>Aspergillus</taxon>
        <taxon>Aspergillus subgen. Circumdati</taxon>
    </lineage>
</organism>
<keyword evidence="10" id="KW-0067">ATP-binding</keyword>
<dbReference type="Gene3D" id="3.30.1490.20">
    <property type="entry name" value="ATP-grasp fold, A domain"/>
    <property type="match status" value="1"/>
</dbReference>
<evidence type="ECO:0000256" key="10">
    <source>
        <dbReference type="ARBA" id="ARBA00022840"/>
    </source>
</evidence>
<keyword evidence="17" id="KW-1185">Reference proteome</keyword>
<dbReference type="EMBL" id="ML732630">
    <property type="protein sequence ID" value="KAB8067053.1"/>
    <property type="molecule type" value="Genomic_DNA"/>
</dbReference>
<protein>
    <recommendedName>
        <fullName evidence="5">pyruvate, water dikinase</fullName>
        <ecNumber evidence="5">2.7.9.2</ecNumber>
    </recommendedName>
    <alternativeName>
        <fullName evidence="12">Pyruvate, water dikinase</fullName>
    </alternativeName>
</protein>
<evidence type="ECO:0000256" key="5">
    <source>
        <dbReference type="ARBA" id="ARBA00011996"/>
    </source>
</evidence>
<comment type="catalytic activity">
    <reaction evidence="13">
        <text>pyruvate + ATP + H2O = phosphoenolpyruvate + AMP + phosphate + 2 H(+)</text>
        <dbReference type="Rhea" id="RHEA:11364"/>
        <dbReference type="ChEBI" id="CHEBI:15361"/>
        <dbReference type="ChEBI" id="CHEBI:15377"/>
        <dbReference type="ChEBI" id="CHEBI:15378"/>
        <dbReference type="ChEBI" id="CHEBI:30616"/>
        <dbReference type="ChEBI" id="CHEBI:43474"/>
        <dbReference type="ChEBI" id="CHEBI:58702"/>
        <dbReference type="ChEBI" id="CHEBI:456215"/>
        <dbReference type="EC" id="2.7.9.2"/>
    </reaction>
</comment>
<keyword evidence="7" id="KW-0479">Metal-binding</keyword>
<keyword evidence="11" id="KW-0460">Magnesium</keyword>
<evidence type="ECO:0000256" key="12">
    <source>
        <dbReference type="ARBA" id="ARBA00033470"/>
    </source>
</evidence>
<comment type="pathway">
    <text evidence="3">Carbohydrate biosynthesis; gluconeogenesis.</text>
</comment>
<evidence type="ECO:0000259" key="15">
    <source>
        <dbReference type="Pfam" id="PF20516"/>
    </source>
</evidence>
<evidence type="ECO:0000256" key="2">
    <source>
        <dbReference type="ARBA" id="ARBA00002988"/>
    </source>
</evidence>
<feature type="domain" description="Pyruvate phosphate dikinase AMP/ATP-binding" evidence="14">
    <location>
        <begin position="90"/>
        <end position="174"/>
    </location>
</feature>
<evidence type="ECO:0000256" key="8">
    <source>
        <dbReference type="ARBA" id="ARBA00022741"/>
    </source>
</evidence>
<dbReference type="InterPro" id="IPR006319">
    <property type="entry name" value="PEP_synth"/>
</dbReference>
<accession>A0A5N5WFQ3</accession>
<gene>
    <name evidence="16" type="ORF">BDV29DRAFT_163842</name>
</gene>
<evidence type="ECO:0000256" key="11">
    <source>
        <dbReference type="ARBA" id="ARBA00022842"/>
    </source>
</evidence>